<sequence>MSTFEIRITETPADSASPFPPTIYRGERWDLDHLRPLTFTCDLETGFDVTVLVLFSCHCFTRSFKWDGRSRDTIPDGEIYDDGRETRVLCADRYRASRELLRGVIVGLATRRIVVADERQPNFVTVEAVASDGTQRVYAVFFEVSKDRIRKRRLILRVQSAYMLDGGLNRRQREARKVALRTLLRASLEGRKIRA</sequence>
<dbReference type="RefSeq" id="WP_006495431.1">
    <property type="nucleotide sequence ID" value="NZ_CADETK010000022.1"/>
</dbReference>
<name>A0A119P9S8_9BURK</name>
<accession>A0A119P9S8</accession>
<comment type="caution">
    <text evidence="1">The sequence shown here is derived from an EMBL/GenBank/DDBJ whole genome shotgun (WGS) entry which is preliminary data.</text>
</comment>
<protein>
    <recommendedName>
        <fullName evidence="3">Stationary phase growth adaptation protein</fullName>
    </recommendedName>
</protein>
<dbReference type="EMBL" id="MUTJ01000013">
    <property type="protein sequence ID" value="ONU92528.1"/>
    <property type="molecule type" value="Genomic_DNA"/>
</dbReference>
<gene>
    <name evidence="1" type="ORF">A8E72_03170</name>
</gene>
<dbReference type="Proteomes" id="UP000188543">
    <property type="component" value="Unassembled WGS sequence"/>
</dbReference>
<evidence type="ECO:0000313" key="1">
    <source>
        <dbReference type="EMBL" id="ONU92528.1"/>
    </source>
</evidence>
<proteinExistence type="predicted"/>
<reference evidence="1 2" key="1">
    <citation type="submission" date="2016-08" db="EMBL/GenBank/DDBJ databases">
        <authorList>
            <person name="Seilhamer J.J."/>
        </authorList>
    </citation>
    <scope>NUCLEOTIDE SEQUENCE [LARGE SCALE GENOMIC DNA]</scope>
    <source>
        <strain evidence="1 2">VC14762</strain>
    </source>
</reference>
<dbReference type="AlphaFoldDB" id="A0A119P9S8"/>
<organism evidence="1 2">
    <name type="scientific">Burkholderia cenocepacia</name>
    <dbReference type="NCBI Taxonomy" id="95486"/>
    <lineage>
        <taxon>Bacteria</taxon>
        <taxon>Pseudomonadati</taxon>
        <taxon>Pseudomonadota</taxon>
        <taxon>Betaproteobacteria</taxon>
        <taxon>Burkholderiales</taxon>
        <taxon>Burkholderiaceae</taxon>
        <taxon>Burkholderia</taxon>
        <taxon>Burkholderia cepacia complex</taxon>
    </lineage>
</organism>
<dbReference type="OrthoDB" id="63182at2"/>
<evidence type="ECO:0008006" key="3">
    <source>
        <dbReference type="Google" id="ProtNLM"/>
    </source>
</evidence>
<evidence type="ECO:0000313" key="2">
    <source>
        <dbReference type="Proteomes" id="UP000188543"/>
    </source>
</evidence>